<gene>
    <name evidence="2" type="ORF">CCMP2556_LOCUS41101</name>
</gene>
<evidence type="ECO:0000313" key="3">
    <source>
        <dbReference type="Proteomes" id="UP001642484"/>
    </source>
</evidence>
<feature type="compositionally biased region" description="Basic and acidic residues" evidence="1">
    <location>
        <begin position="494"/>
        <end position="509"/>
    </location>
</feature>
<feature type="compositionally biased region" description="Pro residues" evidence="1">
    <location>
        <begin position="20"/>
        <end position="29"/>
    </location>
</feature>
<sequence>MMAAPPGAAGGGGGAGGGPPAEPVKPPTEAPDALQPFLDLLTKPLALILVAKQIPWVVQAKLAQEGYVTVEDLGDRWNTPQEARAQGPRDLEFQAGENNSSRFTAMRLLQVVRAAKSMAQTQLHVGRTTATEPPGTAKGPLHSLCDRRVLETAYAEAYNCLKPRLESQGIQAHCGPELGYIQAKHIVGAGALPEDGERPVKTTRKVSVDGWDRADEEEPTGRRQLERMHTVFRTTLLMCIAGQPQFAHLRLSTETLDEWYEWFYGEDIAGRRPEEQIDTDNDSMLVIRQMYLTSLAYQGLAQCHPPRVGYSFLEHPRDPMEVSASPQAHKCSSLWVTRAYIKWANQLHHHRIKFDQCRLGQMVVKATTLSTDLPLRHWQDLRCNHSGHQPLGDLQSSDLSRYPDQMMLGLAQAIAKVLQVPPKPTNPNTGDTDQYPSSKRSREEGARGTNPSRASKAARAIAGLTQGSTAASAASPRSTAGDTWHTSTTWSDCPKYDPISERISRSTIP</sequence>
<dbReference type="Proteomes" id="UP001642484">
    <property type="component" value="Unassembled WGS sequence"/>
</dbReference>
<feature type="compositionally biased region" description="Polar residues" evidence="1">
    <location>
        <begin position="426"/>
        <end position="438"/>
    </location>
</feature>
<accession>A0ABP0QBY0</accession>
<name>A0ABP0QBY0_9DINO</name>
<keyword evidence="3" id="KW-1185">Reference proteome</keyword>
<feature type="compositionally biased region" description="Gly residues" evidence="1">
    <location>
        <begin position="8"/>
        <end position="19"/>
    </location>
</feature>
<evidence type="ECO:0000313" key="2">
    <source>
        <dbReference type="EMBL" id="CAK9084506.1"/>
    </source>
</evidence>
<feature type="compositionally biased region" description="Low complexity" evidence="1">
    <location>
        <begin position="468"/>
        <end position="480"/>
    </location>
</feature>
<dbReference type="EMBL" id="CAXAMN010024197">
    <property type="protein sequence ID" value="CAK9084506.1"/>
    <property type="molecule type" value="Genomic_DNA"/>
</dbReference>
<evidence type="ECO:0000256" key="1">
    <source>
        <dbReference type="SAM" id="MobiDB-lite"/>
    </source>
</evidence>
<feature type="region of interest" description="Disordered" evidence="1">
    <location>
        <begin position="420"/>
        <end position="509"/>
    </location>
</feature>
<feature type="region of interest" description="Disordered" evidence="1">
    <location>
        <begin position="1"/>
        <end position="31"/>
    </location>
</feature>
<reference evidence="2 3" key="1">
    <citation type="submission" date="2024-02" db="EMBL/GenBank/DDBJ databases">
        <authorList>
            <person name="Chen Y."/>
            <person name="Shah S."/>
            <person name="Dougan E. K."/>
            <person name="Thang M."/>
            <person name="Chan C."/>
        </authorList>
    </citation>
    <scope>NUCLEOTIDE SEQUENCE [LARGE SCALE GENOMIC DNA]</scope>
</reference>
<organism evidence="2 3">
    <name type="scientific">Durusdinium trenchii</name>
    <dbReference type="NCBI Taxonomy" id="1381693"/>
    <lineage>
        <taxon>Eukaryota</taxon>
        <taxon>Sar</taxon>
        <taxon>Alveolata</taxon>
        <taxon>Dinophyceae</taxon>
        <taxon>Suessiales</taxon>
        <taxon>Symbiodiniaceae</taxon>
        <taxon>Durusdinium</taxon>
    </lineage>
</organism>
<comment type="caution">
    <text evidence="2">The sequence shown here is derived from an EMBL/GenBank/DDBJ whole genome shotgun (WGS) entry which is preliminary data.</text>
</comment>
<proteinExistence type="predicted"/>
<protein>
    <submittedName>
        <fullName evidence="2">Uncharacterized protein</fullName>
    </submittedName>
</protein>